<keyword evidence="1" id="KW-0472">Membrane</keyword>
<organism evidence="2 3">
    <name type="scientific">Segatella baroniae B14</name>
    <dbReference type="NCBI Taxonomy" id="752555"/>
    <lineage>
        <taxon>Bacteria</taxon>
        <taxon>Pseudomonadati</taxon>
        <taxon>Bacteroidota</taxon>
        <taxon>Bacteroidia</taxon>
        <taxon>Bacteroidales</taxon>
        <taxon>Prevotellaceae</taxon>
        <taxon>Segatella</taxon>
    </lineage>
</organism>
<dbReference type="AlphaFoldDB" id="D8DUP4"/>
<dbReference type="EMBL" id="ADWO01000024">
    <property type="protein sequence ID" value="EFI72850.1"/>
    <property type="molecule type" value="Genomic_DNA"/>
</dbReference>
<comment type="caution">
    <text evidence="2">The sequence shown here is derived from an EMBL/GenBank/DDBJ whole genome shotgun (WGS) entry which is preliminary data.</text>
</comment>
<gene>
    <name evidence="2" type="ORF">PBR_1367</name>
</gene>
<dbReference type="Proteomes" id="UP000004524">
    <property type="component" value="Unassembled WGS sequence"/>
</dbReference>
<sequence length="92" mass="10137">MLDVVDKIVRLLTATAIAVSIILLLLISLIYISFAAAFAIAPHTGMAGAFAIIGAIYLFFLLLVVLFRQRWIEKPLVHFLAGILLENNNNEL</sequence>
<proteinExistence type="predicted"/>
<keyword evidence="3" id="KW-1185">Reference proteome</keyword>
<evidence type="ECO:0000256" key="1">
    <source>
        <dbReference type="SAM" id="Phobius"/>
    </source>
</evidence>
<evidence type="ECO:0008006" key="4">
    <source>
        <dbReference type="Google" id="ProtNLM"/>
    </source>
</evidence>
<keyword evidence="1" id="KW-0812">Transmembrane</keyword>
<protein>
    <recommendedName>
        <fullName evidence="4">Holin-X, holin superfamily III</fullName>
    </recommendedName>
</protein>
<evidence type="ECO:0000313" key="3">
    <source>
        <dbReference type="Proteomes" id="UP000004524"/>
    </source>
</evidence>
<evidence type="ECO:0000313" key="2">
    <source>
        <dbReference type="EMBL" id="EFI72850.1"/>
    </source>
</evidence>
<reference evidence="2 3" key="1">
    <citation type="journal article" date="2010" name="Microb. Ecol.">
        <title>Comparative genome analysis of Prevotella ruminicola and Prevotella bryantii: insights into their environmental niche.</title>
        <authorList>
            <consortium name="North American Consortium for Rumen Bacteria"/>
            <person name="Purushe J."/>
            <person name="Fouts D.E."/>
            <person name="Morrison M."/>
            <person name="White B.A."/>
            <person name="Mackie R.I."/>
            <person name="Coutinho P.M."/>
            <person name="Henrissat B."/>
            <person name="Nelson K.E."/>
        </authorList>
    </citation>
    <scope>NUCLEOTIDE SEQUENCE [LARGE SCALE GENOMIC DNA]</scope>
    <source>
        <strain evidence="2 3">B14</strain>
    </source>
</reference>
<accession>D8DUP4</accession>
<feature type="transmembrane region" description="Helical" evidence="1">
    <location>
        <begin position="12"/>
        <end position="40"/>
    </location>
</feature>
<feature type="transmembrane region" description="Helical" evidence="1">
    <location>
        <begin position="46"/>
        <end position="67"/>
    </location>
</feature>
<dbReference type="STRING" id="77095.SAMN05216455_101370"/>
<name>D8DUP4_9BACT</name>
<keyword evidence="1" id="KW-1133">Transmembrane helix</keyword>